<comment type="caution">
    <text evidence="3">The sequence shown here is derived from an EMBL/GenBank/DDBJ whole genome shotgun (WGS) entry which is preliminary data.</text>
</comment>
<dbReference type="RefSeq" id="WP_188159437.1">
    <property type="nucleotide sequence ID" value="NZ_BMGH01000001.1"/>
</dbReference>
<evidence type="ECO:0008006" key="5">
    <source>
        <dbReference type="Google" id="ProtNLM"/>
    </source>
</evidence>
<keyword evidence="4" id="KW-1185">Reference proteome</keyword>
<dbReference type="GO" id="GO:0016747">
    <property type="term" value="F:acyltransferase activity, transferring groups other than amino-acyl groups"/>
    <property type="evidence" value="ECO:0007669"/>
    <property type="project" value="InterPro"/>
</dbReference>
<feature type="domain" description="N-acetyltransferase" evidence="2">
    <location>
        <begin position="6"/>
        <end position="94"/>
    </location>
</feature>
<dbReference type="InterPro" id="IPR045057">
    <property type="entry name" value="Gcn5-rel_NAT"/>
</dbReference>
<dbReference type="Gene3D" id="3.40.630.30">
    <property type="match status" value="1"/>
</dbReference>
<dbReference type="InterPro" id="IPR000182">
    <property type="entry name" value="GNAT_dom"/>
</dbReference>
<name>A0A8J2V0X9_9PROT</name>
<dbReference type="PANTHER" id="PTHR31435">
    <property type="entry name" value="PROTEIN NATD1"/>
    <property type="match status" value="1"/>
</dbReference>
<feature type="domain" description="N-acetyltransferase" evidence="1">
    <location>
        <begin position="1"/>
        <end position="97"/>
    </location>
</feature>
<dbReference type="PANTHER" id="PTHR31435:SF9">
    <property type="entry name" value="PROTEIN NATD1"/>
    <property type="match status" value="1"/>
</dbReference>
<reference evidence="3" key="1">
    <citation type="journal article" date="2014" name="Int. J. Syst. Evol. Microbiol.">
        <title>Complete genome sequence of Corynebacterium casei LMG S-19264T (=DSM 44701T), isolated from a smear-ripened cheese.</title>
        <authorList>
            <consortium name="US DOE Joint Genome Institute (JGI-PGF)"/>
            <person name="Walter F."/>
            <person name="Albersmeier A."/>
            <person name="Kalinowski J."/>
            <person name="Ruckert C."/>
        </authorList>
    </citation>
    <scope>NUCLEOTIDE SEQUENCE</scope>
    <source>
        <strain evidence="3">CGMCC 1.12921</strain>
    </source>
</reference>
<dbReference type="SUPFAM" id="SSF55729">
    <property type="entry name" value="Acyl-CoA N-acyltransferases (Nat)"/>
    <property type="match status" value="1"/>
</dbReference>
<accession>A0A8J2V0X9</accession>
<sequence>MKIKFEECETGGRYFIPEFGSQDVAELTFHFNEDGTITADHTYVPHRKRGKGLAYKLLERLMEDAKARDWKIVPSCSYVAAEMRRKPEWRGFEAEKA</sequence>
<organism evidence="3 4">
    <name type="scientific">Aquisalinus flavus</name>
    <dbReference type="NCBI Taxonomy" id="1526572"/>
    <lineage>
        <taxon>Bacteria</taxon>
        <taxon>Pseudomonadati</taxon>
        <taxon>Pseudomonadota</taxon>
        <taxon>Alphaproteobacteria</taxon>
        <taxon>Parvularculales</taxon>
        <taxon>Parvularculaceae</taxon>
        <taxon>Aquisalinus</taxon>
    </lineage>
</organism>
<reference evidence="3" key="2">
    <citation type="submission" date="2020-09" db="EMBL/GenBank/DDBJ databases">
        <authorList>
            <person name="Sun Q."/>
            <person name="Zhou Y."/>
        </authorList>
    </citation>
    <scope>NUCLEOTIDE SEQUENCE</scope>
    <source>
        <strain evidence="3">CGMCC 1.12921</strain>
    </source>
</reference>
<gene>
    <name evidence="3" type="ORF">GCM10011342_01990</name>
</gene>
<evidence type="ECO:0000259" key="2">
    <source>
        <dbReference type="PROSITE" id="PS51729"/>
    </source>
</evidence>
<dbReference type="PROSITE" id="PS51729">
    <property type="entry name" value="GNAT_YJDJ"/>
    <property type="match status" value="1"/>
</dbReference>
<protein>
    <recommendedName>
        <fullName evidence="5">N-acetyltransferase domain-containing protein</fullName>
    </recommendedName>
</protein>
<dbReference type="AlphaFoldDB" id="A0A8J2V0X9"/>
<proteinExistence type="predicted"/>
<dbReference type="InterPro" id="IPR016181">
    <property type="entry name" value="Acyl_CoA_acyltransferase"/>
</dbReference>
<evidence type="ECO:0000259" key="1">
    <source>
        <dbReference type="PROSITE" id="PS51186"/>
    </source>
</evidence>
<dbReference type="Proteomes" id="UP000613582">
    <property type="component" value="Unassembled WGS sequence"/>
</dbReference>
<dbReference type="Pfam" id="PF14542">
    <property type="entry name" value="Acetyltransf_CG"/>
    <property type="match status" value="1"/>
</dbReference>
<dbReference type="EMBL" id="BMGH01000001">
    <property type="protein sequence ID" value="GGC96726.1"/>
    <property type="molecule type" value="Genomic_DNA"/>
</dbReference>
<evidence type="ECO:0000313" key="3">
    <source>
        <dbReference type="EMBL" id="GGC96726.1"/>
    </source>
</evidence>
<dbReference type="PROSITE" id="PS51186">
    <property type="entry name" value="GNAT"/>
    <property type="match status" value="1"/>
</dbReference>
<evidence type="ECO:0000313" key="4">
    <source>
        <dbReference type="Proteomes" id="UP000613582"/>
    </source>
</evidence>
<dbReference type="InterPro" id="IPR031165">
    <property type="entry name" value="GNAT_YJDJ"/>
</dbReference>